<dbReference type="EMBL" id="PNBA02000013">
    <property type="protein sequence ID" value="KAG6403731.1"/>
    <property type="molecule type" value="Genomic_DNA"/>
</dbReference>
<dbReference type="GO" id="GO:0046872">
    <property type="term" value="F:metal ion binding"/>
    <property type="evidence" value="ECO:0007669"/>
    <property type="project" value="UniProtKB-KW"/>
</dbReference>
<keyword evidence="4" id="KW-1185">Reference proteome</keyword>
<dbReference type="SUPFAM" id="SSF51126">
    <property type="entry name" value="Pectin lyase-like"/>
    <property type="match status" value="1"/>
</dbReference>
<dbReference type="InterPro" id="IPR018082">
    <property type="entry name" value="AmbAllergen"/>
</dbReference>
<dbReference type="InterPro" id="IPR012334">
    <property type="entry name" value="Pectin_lyas_fold"/>
</dbReference>
<gene>
    <name evidence="3" type="ORF">SASPL_135959</name>
</gene>
<dbReference type="Proteomes" id="UP000298416">
    <property type="component" value="Unassembled WGS sequence"/>
</dbReference>
<feature type="region of interest" description="Disordered" evidence="2">
    <location>
        <begin position="11"/>
        <end position="33"/>
    </location>
</feature>
<evidence type="ECO:0000313" key="4">
    <source>
        <dbReference type="Proteomes" id="UP000298416"/>
    </source>
</evidence>
<dbReference type="InterPro" id="IPR045032">
    <property type="entry name" value="PEL"/>
</dbReference>
<sequence>MSVTDPSIKVFEQSRMGNHHGRHSISGHRKNNHPPPFNYGSNPAPTTIVNPNMGLRLPYGHVDSSLRALAGQAEGFARFAVGGINGAVYRVTTLADDGPGSLRDGCRKKEPLWIIFEVSGTIKLSSYCSVSSYKTVDGRGQRVKLTGKGLRLKDCEHVIICNLLFEGGRGHDVDGIQIKPNSKHIWIDRCSLSDYDDGLIDITRQSTDITFLGVTLQIMTKPCSLVPIHLTRMTDAYVLPFTIASSMGRDSGIRFVESQVYSQCNFYEAGQQNKLAFKYYTEKVSGKYDFRLSIPKQLTRTWNALRSEGDIFIGRTPPGLTPLPTETCVFHPSEFYDSWTVEPPTDELKHFLQHCTGWQGTARPADLPTS</sequence>
<name>A0A8X8WZ12_SALSN</name>
<reference evidence="3" key="2">
    <citation type="submission" date="2020-08" db="EMBL/GenBank/DDBJ databases">
        <title>Plant Genome Project.</title>
        <authorList>
            <person name="Zhang R.-G."/>
        </authorList>
    </citation>
    <scope>NUCLEOTIDE SEQUENCE</scope>
    <source>
        <strain evidence="3">Huo1</strain>
        <tissue evidence="3">Leaf</tissue>
    </source>
</reference>
<dbReference type="InterPro" id="IPR011050">
    <property type="entry name" value="Pectin_lyase_fold/virulence"/>
</dbReference>
<evidence type="ECO:0000256" key="1">
    <source>
        <dbReference type="ARBA" id="ARBA00022729"/>
    </source>
</evidence>
<keyword evidence="1" id="KW-0732">Signal</keyword>
<dbReference type="AlphaFoldDB" id="A0A8X8WZ12"/>
<feature type="compositionally biased region" description="Basic residues" evidence="2">
    <location>
        <begin position="17"/>
        <end position="32"/>
    </location>
</feature>
<evidence type="ECO:0008006" key="5">
    <source>
        <dbReference type="Google" id="ProtNLM"/>
    </source>
</evidence>
<organism evidence="3">
    <name type="scientific">Salvia splendens</name>
    <name type="common">Scarlet sage</name>
    <dbReference type="NCBI Taxonomy" id="180675"/>
    <lineage>
        <taxon>Eukaryota</taxon>
        <taxon>Viridiplantae</taxon>
        <taxon>Streptophyta</taxon>
        <taxon>Embryophyta</taxon>
        <taxon>Tracheophyta</taxon>
        <taxon>Spermatophyta</taxon>
        <taxon>Magnoliopsida</taxon>
        <taxon>eudicotyledons</taxon>
        <taxon>Gunneridae</taxon>
        <taxon>Pentapetalae</taxon>
        <taxon>asterids</taxon>
        <taxon>lamiids</taxon>
        <taxon>Lamiales</taxon>
        <taxon>Lamiaceae</taxon>
        <taxon>Nepetoideae</taxon>
        <taxon>Mentheae</taxon>
        <taxon>Salviinae</taxon>
        <taxon>Salvia</taxon>
        <taxon>Salvia subgen. Calosphace</taxon>
        <taxon>core Calosphace</taxon>
    </lineage>
</organism>
<proteinExistence type="predicted"/>
<accession>A0A8X8WZ12</accession>
<protein>
    <recommendedName>
        <fullName evidence="5">Pectate lyase</fullName>
    </recommendedName>
</protein>
<evidence type="ECO:0000256" key="2">
    <source>
        <dbReference type="SAM" id="MobiDB-lite"/>
    </source>
</evidence>
<dbReference type="PRINTS" id="PR00807">
    <property type="entry name" value="AMBALLERGEN"/>
</dbReference>
<evidence type="ECO:0000313" key="3">
    <source>
        <dbReference type="EMBL" id="KAG6403731.1"/>
    </source>
</evidence>
<comment type="caution">
    <text evidence="3">The sequence shown here is derived from an EMBL/GenBank/DDBJ whole genome shotgun (WGS) entry which is preliminary data.</text>
</comment>
<reference evidence="3" key="1">
    <citation type="submission" date="2018-01" db="EMBL/GenBank/DDBJ databases">
        <authorList>
            <person name="Mao J.F."/>
        </authorList>
    </citation>
    <scope>NUCLEOTIDE SEQUENCE</scope>
    <source>
        <strain evidence="3">Huo1</strain>
        <tissue evidence="3">Leaf</tissue>
    </source>
</reference>
<dbReference type="PANTHER" id="PTHR31683:SF113">
    <property type="entry name" value="PECTATE LYASE"/>
    <property type="match status" value="1"/>
</dbReference>
<dbReference type="PANTHER" id="PTHR31683">
    <property type="entry name" value="PECTATE LYASE 18-RELATED"/>
    <property type="match status" value="1"/>
</dbReference>
<dbReference type="Gene3D" id="2.160.20.10">
    <property type="entry name" value="Single-stranded right-handed beta-helix, Pectin lyase-like"/>
    <property type="match status" value="1"/>
</dbReference>
<dbReference type="GO" id="GO:0030570">
    <property type="term" value="F:pectate lyase activity"/>
    <property type="evidence" value="ECO:0007669"/>
    <property type="project" value="UniProtKB-EC"/>
</dbReference>